<keyword evidence="9" id="KW-0862">Zinc</keyword>
<evidence type="ECO:0000313" key="14">
    <source>
        <dbReference type="EMBL" id="CEN55183.1"/>
    </source>
</evidence>
<evidence type="ECO:0000256" key="7">
    <source>
        <dbReference type="ARBA" id="ARBA00071659"/>
    </source>
</evidence>
<comment type="pathway">
    <text evidence="1">Bacterial outer membrane biogenesis; lipopolysaccharide biosynthesis.</text>
</comment>
<dbReference type="SUPFAM" id="SSF53697">
    <property type="entry name" value="SIS domain"/>
    <property type="match status" value="1"/>
</dbReference>
<keyword evidence="15" id="KW-1185">Reference proteome</keyword>
<evidence type="ECO:0000256" key="4">
    <source>
        <dbReference type="ARBA" id="ARBA00023122"/>
    </source>
</evidence>
<dbReference type="PANTHER" id="PTHR42745">
    <property type="match status" value="1"/>
</dbReference>
<dbReference type="CDD" id="cd05014">
    <property type="entry name" value="SIS_Kpsf"/>
    <property type="match status" value="1"/>
</dbReference>
<dbReference type="Gene3D" id="3.10.580.10">
    <property type="entry name" value="CBS-domain"/>
    <property type="match status" value="1"/>
</dbReference>
<dbReference type="Pfam" id="PF01380">
    <property type="entry name" value="SIS"/>
    <property type="match status" value="1"/>
</dbReference>
<dbReference type="PIRSF" id="PIRSF004692">
    <property type="entry name" value="KdsD_KpsF"/>
    <property type="match status" value="1"/>
</dbReference>
<dbReference type="SMART" id="SM00116">
    <property type="entry name" value="CBS"/>
    <property type="match status" value="2"/>
</dbReference>
<feature type="domain" description="CBS" evidence="12">
    <location>
        <begin position="308"/>
        <end position="360"/>
    </location>
</feature>
<evidence type="ECO:0000256" key="10">
    <source>
        <dbReference type="PIRSR" id="PIRSR004692-3"/>
    </source>
</evidence>
<evidence type="ECO:0000256" key="8">
    <source>
        <dbReference type="PIRNR" id="PIRNR004692"/>
    </source>
</evidence>
<dbReference type="InterPro" id="IPR046342">
    <property type="entry name" value="CBS_dom_sf"/>
</dbReference>
<evidence type="ECO:0000256" key="9">
    <source>
        <dbReference type="PIRSR" id="PIRSR004692-2"/>
    </source>
</evidence>
<feature type="site" description="Catalytically relevant" evidence="10">
    <location>
        <position position="183"/>
    </location>
</feature>
<keyword evidence="9" id="KW-0479">Metal-binding</keyword>
<gene>
    <name evidence="14" type="primary">kdsD</name>
    <name evidence="14" type="ORF">BN1209_0129</name>
</gene>
<protein>
    <recommendedName>
        <fullName evidence="7">Arabinose 5-phosphate isomerase KdsD</fullName>
    </recommendedName>
</protein>
<dbReference type="PANTHER" id="PTHR42745:SF1">
    <property type="entry name" value="ARABINOSE 5-PHOSPHATE ISOMERASE KDSD"/>
    <property type="match status" value="1"/>
</dbReference>
<evidence type="ECO:0000256" key="11">
    <source>
        <dbReference type="PROSITE-ProRule" id="PRU00703"/>
    </source>
</evidence>
<accession>A0A0B7ISF9</accession>
<dbReference type="Gene3D" id="3.40.50.10490">
    <property type="entry name" value="Glucose-6-phosphate isomerase like protein, domain 1"/>
    <property type="match status" value="1"/>
</dbReference>
<keyword evidence="3" id="KW-0677">Repeat</keyword>
<dbReference type="PROSITE" id="PS51371">
    <property type="entry name" value="CBS"/>
    <property type="match status" value="2"/>
</dbReference>
<dbReference type="GO" id="GO:0097367">
    <property type="term" value="F:carbohydrate derivative binding"/>
    <property type="evidence" value="ECO:0007669"/>
    <property type="project" value="InterPro"/>
</dbReference>
<dbReference type="Pfam" id="PF00571">
    <property type="entry name" value="CBS"/>
    <property type="match status" value="2"/>
</dbReference>
<feature type="site" description="Catalytically relevant" evidence="10">
    <location>
        <position position="142"/>
    </location>
</feature>
<feature type="domain" description="CBS" evidence="12">
    <location>
        <begin position="241"/>
        <end position="299"/>
    </location>
</feature>
<evidence type="ECO:0000259" key="12">
    <source>
        <dbReference type="PROSITE" id="PS51371"/>
    </source>
</evidence>
<dbReference type="CDD" id="cd04604">
    <property type="entry name" value="CBS_pair_SIS_assoc"/>
    <property type="match status" value="1"/>
</dbReference>
<evidence type="ECO:0000256" key="6">
    <source>
        <dbReference type="ARBA" id="ARBA00060658"/>
    </source>
</evidence>
<feature type="domain" description="SIS" evidence="13">
    <location>
        <begin position="72"/>
        <end position="215"/>
    </location>
</feature>
<reference evidence="15" key="1">
    <citation type="submission" date="2014-12" db="EMBL/GenBank/DDBJ databases">
        <authorList>
            <person name="Salcher M.M."/>
        </authorList>
    </citation>
    <scope>NUCLEOTIDE SEQUENCE [LARGE SCALE GENOMIC DNA]</scope>
    <source>
        <strain evidence="15">MMS-10A-171</strain>
    </source>
</reference>
<dbReference type="HOGENOM" id="CLU_040681_13_1_4"/>
<feature type="binding site" evidence="9">
    <location>
        <position position="113"/>
    </location>
    <ligand>
        <name>Zn(2+)</name>
        <dbReference type="ChEBI" id="CHEBI:29105"/>
    </ligand>
</feature>
<name>A0A0B7ISF9_9PROT</name>
<sequence length="360" mass="38617">MYADFAKSRFYLQMYPLFVMDSLLYLAGMEKSSLQKSSANKTPIELAKTVLLIEANAVEALAQKLDDNFTQAVSLILQCQGRVVVSGMGKSGHIGNKIAATLASTGTPAFFMHPAEASHGDLGMITKDDVVIALSNSGESDELLTILPLLKRMGTKIISMTGKNNSTLARQGDVHLDAEVAVEACPLGLAPTASTTAMLALGDALALAVLDQRGFSAEDFARSHPGGSIGRKLFIRIQDVMRTGDAIPSIHIQASLKDALIEMSRKGLGMTAVVDNQNKVVGIFTDGDLRRAFENGVDVNQTVIRDVMHANPQNIHPEQLAVEAVEIMEQRKITALLVVNQQGDLLGALNMHDLLIAKVV</sequence>
<dbReference type="NCBIfam" id="TIGR00393">
    <property type="entry name" value="kpsF"/>
    <property type="match status" value="1"/>
</dbReference>
<proteinExistence type="inferred from homology"/>
<dbReference type="InterPro" id="IPR004800">
    <property type="entry name" value="KdsD/KpsF-type"/>
</dbReference>
<dbReference type="InterPro" id="IPR001347">
    <property type="entry name" value="SIS_dom"/>
</dbReference>
<dbReference type="FunFam" id="3.10.580.10:FF:000007">
    <property type="entry name" value="Arabinose 5-phosphate isomerase"/>
    <property type="match status" value="1"/>
</dbReference>
<dbReference type="InterPro" id="IPR035474">
    <property type="entry name" value="SIS_Kpsf"/>
</dbReference>
<dbReference type="GO" id="GO:1901135">
    <property type="term" value="P:carbohydrate derivative metabolic process"/>
    <property type="evidence" value="ECO:0007669"/>
    <property type="project" value="InterPro"/>
</dbReference>
<evidence type="ECO:0000313" key="15">
    <source>
        <dbReference type="Proteomes" id="UP000056322"/>
    </source>
</evidence>
<organism evidence="14 15">
    <name type="scientific">Candidatus Methylopumilus turicensis</name>
    <dbReference type="NCBI Taxonomy" id="1581680"/>
    <lineage>
        <taxon>Bacteria</taxon>
        <taxon>Pseudomonadati</taxon>
        <taxon>Pseudomonadota</taxon>
        <taxon>Betaproteobacteria</taxon>
        <taxon>Nitrosomonadales</taxon>
        <taxon>Methylophilaceae</taxon>
        <taxon>Candidatus Methylopumilus</taxon>
    </lineage>
</organism>
<dbReference type="EMBL" id="LN794158">
    <property type="protein sequence ID" value="CEN55183.1"/>
    <property type="molecule type" value="Genomic_DNA"/>
</dbReference>
<feature type="site" description="Catalytically relevant" evidence="10">
    <location>
        <position position="224"/>
    </location>
</feature>
<evidence type="ECO:0000259" key="13">
    <source>
        <dbReference type="PROSITE" id="PS51464"/>
    </source>
</evidence>
<dbReference type="InterPro" id="IPR000644">
    <property type="entry name" value="CBS_dom"/>
</dbReference>
<dbReference type="FunFam" id="3.40.50.10490:FF:000011">
    <property type="entry name" value="Arabinose 5-phosphate isomerase"/>
    <property type="match status" value="1"/>
</dbReference>
<evidence type="ECO:0000256" key="3">
    <source>
        <dbReference type="ARBA" id="ARBA00022737"/>
    </source>
</evidence>
<evidence type="ECO:0000256" key="5">
    <source>
        <dbReference type="ARBA" id="ARBA00023235"/>
    </source>
</evidence>
<dbReference type="GO" id="GO:0019146">
    <property type="term" value="F:arabinose-5-phosphate isomerase activity"/>
    <property type="evidence" value="ECO:0007669"/>
    <property type="project" value="UniProtKB-ARBA"/>
</dbReference>
<evidence type="ECO:0000256" key="1">
    <source>
        <dbReference type="ARBA" id="ARBA00004756"/>
    </source>
</evidence>
<evidence type="ECO:0000256" key="2">
    <source>
        <dbReference type="ARBA" id="ARBA00008165"/>
    </source>
</evidence>
<dbReference type="GO" id="GO:0005975">
    <property type="term" value="P:carbohydrate metabolic process"/>
    <property type="evidence" value="ECO:0007669"/>
    <property type="project" value="InterPro"/>
</dbReference>
<dbReference type="PROSITE" id="PS51464">
    <property type="entry name" value="SIS"/>
    <property type="match status" value="1"/>
</dbReference>
<dbReference type="Proteomes" id="UP000056322">
    <property type="component" value="Chromosome 1"/>
</dbReference>
<dbReference type="InterPro" id="IPR050986">
    <property type="entry name" value="GutQ/KpsF_isomerases"/>
</dbReference>
<keyword evidence="4 11" id="KW-0129">CBS domain</keyword>
<comment type="pathway">
    <text evidence="6">Carbohydrate biosynthesis; 3-deoxy-D-manno-octulosonate biosynthesis; 3-deoxy-D-manno-octulosonate from D-ribulose 5-phosphate: step 1/3.</text>
</comment>
<feature type="site" description="Catalytically relevant" evidence="10">
    <location>
        <position position="90"/>
    </location>
</feature>
<comment type="similarity">
    <text evidence="2 8">Belongs to the SIS family. GutQ/KpsF subfamily.</text>
</comment>
<dbReference type="GO" id="GO:0046872">
    <property type="term" value="F:metal ion binding"/>
    <property type="evidence" value="ECO:0007669"/>
    <property type="project" value="UniProtKB-KW"/>
</dbReference>
<dbReference type="STRING" id="1581680.BN1209_0129"/>
<dbReference type="AlphaFoldDB" id="A0A0B7ISF9"/>
<dbReference type="KEGG" id="mbac:BN1209_0129"/>
<keyword evidence="5 14" id="KW-0413">Isomerase</keyword>
<dbReference type="InterPro" id="IPR046348">
    <property type="entry name" value="SIS_dom_sf"/>
</dbReference>